<dbReference type="Proteomes" id="UP000000466">
    <property type="component" value="Chromosome"/>
</dbReference>
<feature type="domain" description="Phosphomevalonate dehydratase small subunit-like" evidence="2">
    <location>
        <begin position="42"/>
        <end position="117"/>
    </location>
</feature>
<dbReference type="PANTHER" id="PTHR36577:SF3">
    <property type="entry name" value="DUF521 DOMAIN PROTEIN (AFU_ORTHOLOGUE AFUA_6G00490)"/>
    <property type="match status" value="1"/>
</dbReference>
<dbReference type="EMBL" id="CP003746">
    <property type="protein sequence ID" value="AFV00308.1"/>
    <property type="molecule type" value="Genomic_DNA"/>
</dbReference>
<dbReference type="OrthoDB" id="9815264at2"/>
<dbReference type="HOGENOM" id="CLU_1701225_0_0_6"/>
<accession>K4L299</accession>
<evidence type="ECO:0000313" key="3">
    <source>
        <dbReference type="EMBL" id="AFV00308.1"/>
    </source>
</evidence>
<dbReference type="SUPFAM" id="SSF52016">
    <property type="entry name" value="LeuD/IlvD-like"/>
    <property type="match status" value="1"/>
</dbReference>
<name>K4L299_SIMAS</name>
<dbReference type="RefSeq" id="WP_015048460.1">
    <property type="nucleotide sequence ID" value="NC_018868.3"/>
</dbReference>
<gene>
    <name evidence="3" type="ordered locus">M5M_15875</name>
</gene>
<dbReference type="PANTHER" id="PTHR36577">
    <property type="entry name" value="DUF521 DOMAIN PROTEIN (AFU_ORTHOLOGUE AFUA_6G00490)"/>
    <property type="match status" value="1"/>
</dbReference>
<dbReference type="AlphaFoldDB" id="K4L299"/>
<dbReference type="GO" id="GO:0016829">
    <property type="term" value="F:lyase activity"/>
    <property type="evidence" value="ECO:0007669"/>
    <property type="project" value="UniProtKB-KW"/>
</dbReference>
<keyword evidence="4" id="KW-1185">Reference proteome</keyword>
<protein>
    <recommendedName>
        <fullName evidence="2">Phosphomevalonate dehydratase small subunit-like domain-containing protein</fullName>
    </recommendedName>
</protein>
<evidence type="ECO:0000256" key="1">
    <source>
        <dbReference type="ARBA" id="ARBA00023239"/>
    </source>
</evidence>
<reference evidence="3 4" key="1">
    <citation type="journal article" date="2013" name="Genome Announc.">
        <title>Complete genome sequence of Simiduia agarivorans SA1(T), a marine bacterium able to degrade a variety of polysaccharides.</title>
        <authorList>
            <person name="Lin S.Y."/>
            <person name="Shieh W.Y."/>
            <person name="Chen J.S."/>
            <person name="Tang S.L."/>
        </authorList>
    </citation>
    <scope>NUCLEOTIDE SEQUENCE [LARGE SCALE GENOMIC DNA]</scope>
    <source>
        <strain evidence="4">DSM 21679 / JCM 13881 / BCRC 17597 / SA1</strain>
    </source>
</reference>
<keyword evidence="1" id="KW-0456">Lyase</keyword>
<dbReference type="eggNOG" id="COG1786">
    <property type="taxonomic scope" value="Bacteria"/>
</dbReference>
<dbReference type="KEGG" id="saga:M5M_15875"/>
<dbReference type="Gene3D" id="3.50.30.10">
    <property type="entry name" value="Phosphohistidine domain"/>
    <property type="match status" value="1"/>
</dbReference>
<evidence type="ECO:0000259" key="2">
    <source>
        <dbReference type="Pfam" id="PF01989"/>
    </source>
</evidence>
<dbReference type="InterPro" id="IPR002840">
    <property type="entry name" value="PMDh-S-like_dom"/>
</dbReference>
<dbReference type="STRING" id="1117647.M5M_15875"/>
<proteinExistence type="predicted"/>
<evidence type="ECO:0000313" key="4">
    <source>
        <dbReference type="Proteomes" id="UP000000466"/>
    </source>
</evidence>
<dbReference type="Pfam" id="PF01989">
    <property type="entry name" value="AcnX_swivel_put"/>
    <property type="match status" value="1"/>
</dbReference>
<organism evidence="3 4">
    <name type="scientific">Simiduia agarivorans (strain DSM 21679 / JCM 13881 / BCRC 17597 / SA1)</name>
    <dbReference type="NCBI Taxonomy" id="1117647"/>
    <lineage>
        <taxon>Bacteria</taxon>
        <taxon>Pseudomonadati</taxon>
        <taxon>Pseudomonadota</taxon>
        <taxon>Gammaproteobacteria</taxon>
        <taxon>Cellvibrionales</taxon>
        <taxon>Cellvibrionaceae</taxon>
        <taxon>Simiduia</taxon>
    </lineage>
</organism>
<sequence>MNNLIQGRVILAGNAKGPALVTDQPINFTAAHCKPANLLPGKKSRMHDRHHPLYRAESRGKILVFPSCIGSTHTGLVLLDLVSQGIGPAGLIVGEADSLLVSGVTLSAVWFERSIPIIALPEGLSQANFTTGQTITIDTQGLLTLS</sequence>